<keyword evidence="4" id="KW-0808">Transferase</keyword>
<evidence type="ECO:0000256" key="7">
    <source>
        <dbReference type="ARBA" id="ARBA00022840"/>
    </source>
</evidence>
<evidence type="ECO:0000313" key="12">
    <source>
        <dbReference type="EMBL" id="TFU32141.1"/>
    </source>
</evidence>
<dbReference type="InterPro" id="IPR011712">
    <property type="entry name" value="Sig_transdc_His_kin_sub3_dim/P"/>
</dbReference>
<evidence type="ECO:0000313" key="13">
    <source>
        <dbReference type="Proteomes" id="UP000298358"/>
    </source>
</evidence>
<feature type="transmembrane region" description="Helical" evidence="9">
    <location>
        <begin position="67"/>
        <end position="83"/>
    </location>
</feature>
<feature type="transmembrane region" description="Helical" evidence="9">
    <location>
        <begin position="150"/>
        <end position="169"/>
    </location>
</feature>
<keyword evidence="9" id="KW-0472">Membrane</keyword>
<protein>
    <recommendedName>
        <fullName evidence="2">histidine kinase</fullName>
        <ecNumber evidence="2">2.7.13.3</ecNumber>
    </recommendedName>
</protein>
<dbReference type="InterPro" id="IPR050482">
    <property type="entry name" value="Sensor_HK_TwoCompSys"/>
</dbReference>
<dbReference type="GO" id="GO:0000155">
    <property type="term" value="F:phosphorelay sensor kinase activity"/>
    <property type="evidence" value="ECO:0007669"/>
    <property type="project" value="InterPro"/>
</dbReference>
<evidence type="ECO:0000256" key="5">
    <source>
        <dbReference type="ARBA" id="ARBA00022741"/>
    </source>
</evidence>
<gene>
    <name evidence="12" type="ORF">E4U02_12050</name>
</gene>
<dbReference type="OrthoDB" id="227596at2"/>
<evidence type="ECO:0000256" key="1">
    <source>
        <dbReference type="ARBA" id="ARBA00000085"/>
    </source>
</evidence>
<evidence type="ECO:0000256" key="6">
    <source>
        <dbReference type="ARBA" id="ARBA00022777"/>
    </source>
</evidence>
<dbReference type="GO" id="GO:0016020">
    <property type="term" value="C:membrane"/>
    <property type="evidence" value="ECO:0007669"/>
    <property type="project" value="InterPro"/>
</dbReference>
<keyword evidence="9" id="KW-1133">Transmembrane helix</keyword>
<dbReference type="Proteomes" id="UP000298358">
    <property type="component" value="Unassembled WGS sequence"/>
</dbReference>
<evidence type="ECO:0000256" key="3">
    <source>
        <dbReference type="ARBA" id="ARBA00022553"/>
    </source>
</evidence>
<keyword evidence="13" id="KW-1185">Reference proteome</keyword>
<keyword evidence="5" id="KW-0547">Nucleotide-binding</keyword>
<dbReference type="Pfam" id="PF07730">
    <property type="entry name" value="HisKA_3"/>
    <property type="match status" value="1"/>
</dbReference>
<proteinExistence type="predicted"/>
<evidence type="ECO:0000259" key="10">
    <source>
        <dbReference type="Pfam" id="PF02518"/>
    </source>
</evidence>
<dbReference type="PANTHER" id="PTHR24421:SF10">
    <property type="entry name" value="NITRATE_NITRITE SENSOR PROTEIN NARQ"/>
    <property type="match status" value="1"/>
</dbReference>
<keyword evidence="8" id="KW-0902">Two-component regulatory system</keyword>
<feature type="transmembrane region" description="Helical" evidence="9">
    <location>
        <begin position="16"/>
        <end position="32"/>
    </location>
</feature>
<evidence type="ECO:0000256" key="9">
    <source>
        <dbReference type="SAM" id="Phobius"/>
    </source>
</evidence>
<evidence type="ECO:0000256" key="4">
    <source>
        <dbReference type="ARBA" id="ARBA00022679"/>
    </source>
</evidence>
<dbReference type="InterPro" id="IPR036890">
    <property type="entry name" value="HATPase_C_sf"/>
</dbReference>
<keyword evidence="6 12" id="KW-0418">Kinase</keyword>
<keyword evidence="7" id="KW-0067">ATP-binding</keyword>
<dbReference type="Gene3D" id="1.20.5.1930">
    <property type="match status" value="1"/>
</dbReference>
<dbReference type="SUPFAM" id="SSF55874">
    <property type="entry name" value="ATPase domain of HSP90 chaperone/DNA topoisomerase II/histidine kinase"/>
    <property type="match status" value="1"/>
</dbReference>
<name>A0A4Y9FSD0_9MICO</name>
<keyword evidence="9" id="KW-0812">Transmembrane</keyword>
<dbReference type="EC" id="2.7.13.3" evidence="2"/>
<evidence type="ECO:0000259" key="11">
    <source>
        <dbReference type="Pfam" id="PF07730"/>
    </source>
</evidence>
<feature type="transmembrane region" description="Helical" evidence="9">
    <location>
        <begin position="95"/>
        <end position="112"/>
    </location>
</feature>
<dbReference type="Pfam" id="PF02518">
    <property type="entry name" value="HATPase_c"/>
    <property type="match status" value="1"/>
</dbReference>
<dbReference type="EMBL" id="SPQB01000034">
    <property type="protein sequence ID" value="TFU32141.1"/>
    <property type="molecule type" value="Genomic_DNA"/>
</dbReference>
<feature type="domain" description="Signal transduction histidine kinase subgroup 3 dimerisation and phosphoacceptor" evidence="11">
    <location>
        <begin position="196"/>
        <end position="262"/>
    </location>
</feature>
<dbReference type="GO" id="GO:0046983">
    <property type="term" value="F:protein dimerization activity"/>
    <property type="evidence" value="ECO:0007669"/>
    <property type="project" value="InterPro"/>
</dbReference>
<dbReference type="RefSeq" id="WP_135115085.1">
    <property type="nucleotide sequence ID" value="NZ_JADGLL010000034.1"/>
</dbReference>
<dbReference type="PANTHER" id="PTHR24421">
    <property type="entry name" value="NITRATE/NITRITE SENSOR PROTEIN NARX-RELATED"/>
    <property type="match status" value="1"/>
</dbReference>
<feature type="transmembrane region" description="Helical" evidence="9">
    <location>
        <begin position="38"/>
        <end position="60"/>
    </location>
</feature>
<dbReference type="InterPro" id="IPR003594">
    <property type="entry name" value="HATPase_dom"/>
</dbReference>
<comment type="catalytic activity">
    <reaction evidence="1">
        <text>ATP + protein L-histidine = ADP + protein N-phospho-L-histidine.</text>
        <dbReference type="EC" id="2.7.13.3"/>
    </reaction>
</comment>
<feature type="transmembrane region" description="Helical" evidence="9">
    <location>
        <begin position="119"/>
        <end position="138"/>
    </location>
</feature>
<dbReference type="AlphaFoldDB" id="A0A4Y9FSD0"/>
<reference evidence="12 13" key="1">
    <citation type="submission" date="2019-03" db="EMBL/GenBank/DDBJ databases">
        <title>Diversity of the mouse oral microbiome.</title>
        <authorList>
            <person name="Joseph S."/>
            <person name="Aduse-Opoku J."/>
            <person name="Curtis M."/>
            <person name="Wade W."/>
            <person name="Hashim A."/>
        </authorList>
    </citation>
    <scope>NUCLEOTIDE SEQUENCE [LARGE SCALE GENOMIC DNA]</scope>
    <source>
        <strain evidence="12 13">P1012</strain>
    </source>
</reference>
<dbReference type="GO" id="GO:0005524">
    <property type="term" value="F:ATP binding"/>
    <property type="evidence" value="ECO:0007669"/>
    <property type="project" value="UniProtKB-KW"/>
</dbReference>
<evidence type="ECO:0000256" key="8">
    <source>
        <dbReference type="ARBA" id="ARBA00023012"/>
    </source>
</evidence>
<comment type="caution">
    <text evidence="12">The sequence shown here is derived from an EMBL/GenBank/DDBJ whole genome shotgun (WGS) entry which is preliminary data.</text>
</comment>
<accession>A0A4Y9FSD0</accession>
<dbReference type="CDD" id="cd16917">
    <property type="entry name" value="HATPase_UhpB-NarQ-NarX-like"/>
    <property type="match status" value="1"/>
</dbReference>
<dbReference type="Gene3D" id="3.30.565.10">
    <property type="entry name" value="Histidine kinase-like ATPase, C-terminal domain"/>
    <property type="match status" value="1"/>
</dbReference>
<organism evidence="12 13">
    <name type="scientific">Microbacterium paludicola</name>
    <dbReference type="NCBI Taxonomy" id="300019"/>
    <lineage>
        <taxon>Bacteria</taxon>
        <taxon>Bacillati</taxon>
        <taxon>Actinomycetota</taxon>
        <taxon>Actinomycetes</taxon>
        <taxon>Micrococcales</taxon>
        <taxon>Microbacteriaceae</taxon>
        <taxon>Microbacterium</taxon>
    </lineage>
</organism>
<evidence type="ECO:0000256" key="2">
    <source>
        <dbReference type="ARBA" id="ARBA00012438"/>
    </source>
</evidence>
<sequence>MSVIQPWRERSRGERAALIWLAIVTVALYSVLVPVHAVLYGVALPVAMLLGAGVCAAPLAALVYPRIAIAVFGVSAFLLPLVISPDRDPFWPWPWSVPALIALALFVLVVTLRHGWRLGVLPLVIGIGGSLAAPLMLTEAASANAAAADLIVTASIGAATFLVAVLVSGRMRLSRQLRRERELTTIEQQRRVLIEERSRIARDLHDVVAHSLSVIQVQSSTARYRLPGLADEVAAEFEGIAATARSSLTEMRRLLGVLRTDDQAPQLAPQQGIADIPALVESMRRAGVRVGLSLMPPSREPSAAVQITAYRIVQEALSNAVRHAPGAGIAVTVGEIPDALVILVSNEAVTVSAADPGSGHGLQGMRERVALVSGTLSAGPDPDGGWRVEATLPLEEEPR</sequence>
<feature type="domain" description="Histidine kinase/HSP90-like ATPase" evidence="10">
    <location>
        <begin position="306"/>
        <end position="395"/>
    </location>
</feature>
<keyword evidence="3" id="KW-0597">Phosphoprotein</keyword>